<organism evidence="10 11">
    <name type="scientific">Thorsellia anophelis DSM 18579</name>
    <dbReference type="NCBI Taxonomy" id="1123402"/>
    <lineage>
        <taxon>Bacteria</taxon>
        <taxon>Pseudomonadati</taxon>
        <taxon>Pseudomonadota</taxon>
        <taxon>Gammaproteobacteria</taxon>
        <taxon>Enterobacterales</taxon>
        <taxon>Thorselliaceae</taxon>
        <taxon>Thorsellia</taxon>
    </lineage>
</organism>
<dbReference type="EC" id="3.4.-.-" evidence="8"/>
<dbReference type="GO" id="GO:0042597">
    <property type="term" value="C:periplasmic space"/>
    <property type="evidence" value="ECO:0007669"/>
    <property type="project" value="UniProtKB-SubCell"/>
</dbReference>
<dbReference type="InterPro" id="IPR051156">
    <property type="entry name" value="Mito/Outer_Membr_Metalloprot"/>
</dbReference>
<evidence type="ECO:0000256" key="8">
    <source>
        <dbReference type="HAMAP-Rule" id="MF_00997"/>
    </source>
</evidence>
<dbReference type="HAMAP" id="MF_00997">
    <property type="entry name" value="Protease_BepA"/>
    <property type="match status" value="1"/>
</dbReference>
<feature type="signal peptide" evidence="8">
    <location>
        <begin position="1"/>
        <end position="21"/>
    </location>
</feature>
<comment type="similarity">
    <text evidence="8">Belongs to the peptidase M48 family. BepA subfamily.</text>
</comment>
<dbReference type="InterPro" id="IPR001915">
    <property type="entry name" value="Peptidase_M48"/>
</dbReference>
<dbReference type="EMBL" id="FOHV01000027">
    <property type="protein sequence ID" value="SET44825.1"/>
    <property type="molecule type" value="Genomic_DNA"/>
</dbReference>
<dbReference type="RefSeq" id="WP_093321423.1">
    <property type="nucleotide sequence ID" value="NZ_FOHV01000027.1"/>
</dbReference>
<feature type="chain" id="PRO_5017490742" description="Beta-barrel assembly-enhancing protease" evidence="8">
    <location>
        <begin position="22"/>
        <end position="478"/>
    </location>
</feature>
<evidence type="ECO:0000313" key="11">
    <source>
        <dbReference type="Proteomes" id="UP000242642"/>
    </source>
</evidence>
<keyword evidence="6 8" id="KW-0862">Zinc</keyword>
<dbReference type="GO" id="GO:0004222">
    <property type="term" value="F:metalloendopeptidase activity"/>
    <property type="evidence" value="ECO:0007669"/>
    <property type="project" value="InterPro"/>
</dbReference>
<dbReference type="InterPro" id="IPR011990">
    <property type="entry name" value="TPR-like_helical_dom_sf"/>
</dbReference>
<feature type="domain" description="Peptidase M48" evidence="9">
    <location>
        <begin position="66"/>
        <end position="251"/>
    </location>
</feature>
<keyword evidence="2 8" id="KW-0479">Metal-binding</keyword>
<keyword evidence="11" id="KW-1185">Reference proteome</keyword>
<dbReference type="AlphaFoldDB" id="A0A1I0EIN6"/>
<dbReference type="OrthoDB" id="9810445at2"/>
<feature type="binding site" evidence="8">
    <location>
        <position position="132"/>
    </location>
    <ligand>
        <name>Zn(2+)</name>
        <dbReference type="ChEBI" id="CHEBI:29105"/>
        <note>catalytic</note>
    </ligand>
</feature>
<dbReference type="Pfam" id="PF01435">
    <property type="entry name" value="Peptidase_M48"/>
    <property type="match status" value="1"/>
</dbReference>
<keyword evidence="3 8" id="KW-0732">Signal</keyword>
<evidence type="ECO:0000256" key="4">
    <source>
        <dbReference type="ARBA" id="ARBA00022764"/>
    </source>
</evidence>
<keyword evidence="1 8" id="KW-0645">Protease</keyword>
<dbReference type="InterPro" id="IPR030873">
    <property type="entry name" value="Protease_BepA"/>
</dbReference>
<evidence type="ECO:0000256" key="7">
    <source>
        <dbReference type="ARBA" id="ARBA00023049"/>
    </source>
</evidence>
<dbReference type="Proteomes" id="UP000242642">
    <property type="component" value="Unassembled WGS sequence"/>
</dbReference>
<name>A0A1I0EIN6_9GAMM</name>
<reference evidence="11" key="1">
    <citation type="submission" date="2016-10" db="EMBL/GenBank/DDBJ databases">
        <authorList>
            <person name="Varghese N."/>
            <person name="Submissions S."/>
        </authorList>
    </citation>
    <scope>NUCLEOTIDE SEQUENCE [LARGE SCALE GENOMIC DNA]</scope>
    <source>
        <strain evidence="11">DSM 18579</strain>
    </source>
</reference>
<dbReference type="STRING" id="1123402.SAMN02583745_02389"/>
<evidence type="ECO:0000256" key="1">
    <source>
        <dbReference type="ARBA" id="ARBA00022670"/>
    </source>
</evidence>
<evidence type="ECO:0000256" key="5">
    <source>
        <dbReference type="ARBA" id="ARBA00022801"/>
    </source>
</evidence>
<accession>A0A1I0EIN6</accession>
<evidence type="ECO:0000313" key="10">
    <source>
        <dbReference type="EMBL" id="SET44825.1"/>
    </source>
</evidence>
<keyword evidence="5 8" id="KW-0378">Hydrolase</keyword>
<evidence type="ECO:0000259" key="9">
    <source>
        <dbReference type="Pfam" id="PF01435"/>
    </source>
</evidence>
<feature type="active site" evidence="8">
    <location>
        <position position="129"/>
    </location>
</feature>
<dbReference type="Gene3D" id="1.25.40.10">
    <property type="entry name" value="Tetratricopeptide repeat domain"/>
    <property type="match status" value="1"/>
</dbReference>
<dbReference type="PANTHER" id="PTHR22726:SF1">
    <property type="entry name" value="METALLOENDOPEPTIDASE OMA1, MITOCHONDRIAL"/>
    <property type="match status" value="1"/>
</dbReference>
<feature type="binding site" evidence="8">
    <location>
        <position position="193"/>
    </location>
    <ligand>
        <name>Zn(2+)</name>
        <dbReference type="ChEBI" id="CHEBI:29105"/>
        <note>catalytic</note>
    </ligand>
</feature>
<sequence length="478" mass="52677" precursor="true">MKKISVAVLITMMFSSLPSIANNTLPDIGTSASTTLSVAQENEMGDFYIRAIRGSTPLINDPVLNVYINSLGNSLAKYADGGNQIFNFHLVNNDEINAYAFFGGHVVFHSGLFREVTDENELASVVAHEIAHITQRHLARAMEAQKKQSPLTWAGVLGGALLTMANPNAGMAAVTGSLASSQQSAISFTQSNEREADNIGLNIMQRAGFDARGMNNFMQKMADNARHSSKPPQMLLTHPLPDSRLADARSRTYQLTEKARPSSMDFYFAKAKVLALYGNKNGNNTFAFDALLKGNQYSINAHTYGSALKQMEKRQYAKAFELLSPLYESMPDNIWLIDAMTDIDLGQGQATRAITRLEVALTKPLFKNNPVIEINLANSYISVGQFAKANRLLFNITRRNPNDVNAWYLLAESAAKLGDRAQELSARAESYALGANIEGAIGLLKQAVTYTDNNQEKAKLNARLKQFEALKLRFENYR</sequence>
<comment type="function">
    <text evidence="8">Functions as both a chaperone and a metalloprotease. Maintains the integrity of the outer membrane by promoting either the assembly or the elimination of outer membrane proteins, depending on their folding state.</text>
</comment>
<evidence type="ECO:0000256" key="2">
    <source>
        <dbReference type="ARBA" id="ARBA00022723"/>
    </source>
</evidence>
<dbReference type="Gene3D" id="3.30.2010.10">
    <property type="entry name" value="Metalloproteases ('zincins'), catalytic domain"/>
    <property type="match status" value="1"/>
</dbReference>
<dbReference type="PANTHER" id="PTHR22726">
    <property type="entry name" value="METALLOENDOPEPTIDASE OMA1"/>
    <property type="match status" value="1"/>
</dbReference>
<proteinExistence type="inferred from homology"/>
<dbReference type="Pfam" id="PF14559">
    <property type="entry name" value="TPR_19"/>
    <property type="match status" value="1"/>
</dbReference>
<dbReference type="GO" id="GO:0008270">
    <property type="term" value="F:zinc ion binding"/>
    <property type="evidence" value="ECO:0007669"/>
    <property type="project" value="UniProtKB-UniRule"/>
</dbReference>
<evidence type="ECO:0000256" key="3">
    <source>
        <dbReference type="ARBA" id="ARBA00022729"/>
    </source>
</evidence>
<feature type="active site" description="Proton donor" evidence="8">
    <location>
        <position position="197"/>
    </location>
</feature>
<evidence type="ECO:0000256" key="6">
    <source>
        <dbReference type="ARBA" id="ARBA00022833"/>
    </source>
</evidence>
<feature type="binding site" evidence="8">
    <location>
        <position position="128"/>
    </location>
    <ligand>
        <name>Zn(2+)</name>
        <dbReference type="ChEBI" id="CHEBI:29105"/>
        <note>catalytic</note>
    </ligand>
</feature>
<dbReference type="GO" id="GO:0051603">
    <property type="term" value="P:proteolysis involved in protein catabolic process"/>
    <property type="evidence" value="ECO:0007669"/>
    <property type="project" value="TreeGrafter"/>
</dbReference>
<keyword evidence="4 8" id="KW-0574">Periplasm</keyword>
<keyword evidence="7 8" id="KW-0482">Metalloprotease</keyword>
<comment type="cofactor">
    <cofactor evidence="8">
        <name>Zn(2+)</name>
        <dbReference type="ChEBI" id="CHEBI:29105"/>
    </cofactor>
    <text evidence="8">Binds 1 zinc ion per subunit.</text>
</comment>
<dbReference type="SUPFAM" id="SSF48452">
    <property type="entry name" value="TPR-like"/>
    <property type="match status" value="1"/>
</dbReference>
<comment type="subcellular location">
    <subcellularLocation>
        <location evidence="8">Periplasm</location>
    </subcellularLocation>
</comment>
<protein>
    <recommendedName>
        <fullName evidence="8">Beta-barrel assembly-enhancing protease</fullName>
        <ecNumber evidence="8">3.4.-.-</ecNumber>
    </recommendedName>
</protein>
<dbReference type="GO" id="GO:0016020">
    <property type="term" value="C:membrane"/>
    <property type="evidence" value="ECO:0007669"/>
    <property type="project" value="InterPro"/>
</dbReference>
<gene>
    <name evidence="8" type="primary">bepA</name>
    <name evidence="10" type="ORF">SAMN02583745_02389</name>
</gene>